<evidence type="ECO:0000256" key="4">
    <source>
        <dbReference type="SAM" id="Phobius"/>
    </source>
</evidence>
<name>A0ABW3MLY9_9PSEU</name>
<feature type="domain" description="ABC transporter type 1 GsiC-like N-terminal" evidence="5">
    <location>
        <begin position="19"/>
        <end position="73"/>
    </location>
</feature>
<comment type="subcellular location">
    <subcellularLocation>
        <location evidence="1">Cell membrane</location>
        <topology evidence="1">Multi-pass membrane protein</topology>
    </subcellularLocation>
</comment>
<accession>A0ABW3MLY9</accession>
<gene>
    <name evidence="6" type="ORF">ACFQ1S_39725</name>
</gene>
<proteinExistence type="predicted"/>
<evidence type="ECO:0000256" key="2">
    <source>
        <dbReference type="ARBA" id="ARBA00022448"/>
    </source>
</evidence>
<keyword evidence="4" id="KW-1133">Transmembrane helix</keyword>
<feature type="transmembrane region" description="Helical" evidence="4">
    <location>
        <begin position="26"/>
        <end position="46"/>
    </location>
</feature>
<keyword evidence="4" id="KW-0812">Transmembrane</keyword>
<keyword evidence="7" id="KW-1185">Reference proteome</keyword>
<organism evidence="6 7">
    <name type="scientific">Kibdelosporangium lantanae</name>
    <dbReference type="NCBI Taxonomy" id="1497396"/>
    <lineage>
        <taxon>Bacteria</taxon>
        <taxon>Bacillati</taxon>
        <taxon>Actinomycetota</taxon>
        <taxon>Actinomycetes</taxon>
        <taxon>Pseudonocardiales</taxon>
        <taxon>Pseudonocardiaceae</taxon>
        <taxon>Kibdelosporangium</taxon>
    </lineage>
</organism>
<evidence type="ECO:0000256" key="1">
    <source>
        <dbReference type="ARBA" id="ARBA00004651"/>
    </source>
</evidence>
<comment type="caution">
    <text evidence="6">The sequence shown here is derived from an EMBL/GenBank/DDBJ whole genome shotgun (WGS) entry which is preliminary data.</text>
</comment>
<keyword evidence="2" id="KW-0813">Transport</keyword>
<dbReference type="Pfam" id="PF19300">
    <property type="entry name" value="BPD_transp_1_N"/>
    <property type="match status" value="1"/>
</dbReference>
<keyword evidence="3" id="KW-1003">Cell membrane</keyword>
<reference evidence="7" key="1">
    <citation type="journal article" date="2019" name="Int. J. Syst. Evol. Microbiol.">
        <title>The Global Catalogue of Microorganisms (GCM) 10K type strain sequencing project: providing services to taxonomists for standard genome sequencing and annotation.</title>
        <authorList>
            <consortium name="The Broad Institute Genomics Platform"/>
            <consortium name="The Broad Institute Genome Sequencing Center for Infectious Disease"/>
            <person name="Wu L."/>
            <person name="Ma J."/>
        </authorList>
    </citation>
    <scope>NUCLEOTIDE SEQUENCE [LARGE SCALE GENOMIC DNA]</scope>
    <source>
        <strain evidence="7">JCM 31486</strain>
    </source>
</reference>
<evidence type="ECO:0000313" key="6">
    <source>
        <dbReference type="EMBL" id="MFD1051237.1"/>
    </source>
</evidence>
<dbReference type="EMBL" id="JBHTIS010003437">
    <property type="protein sequence ID" value="MFD1051237.1"/>
    <property type="molecule type" value="Genomic_DNA"/>
</dbReference>
<protein>
    <recommendedName>
        <fullName evidence="5">ABC transporter type 1 GsiC-like N-terminal domain-containing protein</fullName>
    </recommendedName>
</protein>
<sequence length="93" mass="9826">MTVETPAITATTRAHGTAVRFVLRRVVTSLLVLWGAVTVTFLALHLMPGDIAYVIAGTTQTSPEVHAQITHEYLLAEAGITADAVASAVKDLL</sequence>
<keyword evidence="4" id="KW-0472">Membrane</keyword>
<evidence type="ECO:0000313" key="7">
    <source>
        <dbReference type="Proteomes" id="UP001597045"/>
    </source>
</evidence>
<evidence type="ECO:0000256" key="3">
    <source>
        <dbReference type="ARBA" id="ARBA00022475"/>
    </source>
</evidence>
<dbReference type="InterPro" id="IPR045621">
    <property type="entry name" value="BPD_transp_1_N"/>
</dbReference>
<evidence type="ECO:0000259" key="5">
    <source>
        <dbReference type="Pfam" id="PF19300"/>
    </source>
</evidence>
<dbReference type="Proteomes" id="UP001597045">
    <property type="component" value="Unassembled WGS sequence"/>
</dbReference>